<dbReference type="OrthoDB" id="1467832at2"/>
<evidence type="ECO:0000313" key="2">
    <source>
        <dbReference type="EMBL" id="QED38142.1"/>
    </source>
</evidence>
<keyword evidence="1" id="KW-0472">Membrane</keyword>
<gene>
    <name evidence="2" type="ORF">FK178_10590</name>
</gene>
<keyword evidence="1" id="KW-1133">Transmembrane helix</keyword>
<dbReference type="KEGG" id="anp:FK178_10590"/>
<name>A0A5B8YJN6_9FLAO</name>
<evidence type="ECO:0000313" key="3">
    <source>
        <dbReference type="Proteomes" id="UP000321954"/>
    </source>
</evidence>
<protein>
    <submittedName>
        <fullName evidence="2">Uncharacterized protein</fullName>
    </submittedName>
</protein>
<dbReference type="RefSeq" id="WP_146834670.1">
    <property type="nucleotide sequence ID" value="NZ_CP042476.1"/>
</dbReference>
<feature type="transmembrane region" description="Helical" evidence="1">
    <location>
        <begin position="15"/>
        <end position="38"/>
    </location>
</feature>
<dbReference type="AlphaFoldDB" id="A0A5B8YJN6"/>
<proteinExistence type="predicted"/>
<dbReference type="EMBL" id="CP042476">
    <property type="protein sequence ID" value="QED38142.1"/>
    <property type="molecule type" value="Genomic_DNA"/>
</dbReference>
<keyword evidence="1" id="KW-0812">Transmembrane</keyword>
<reference evidence="2 3" key="1">
    <citation type="submission" date="2019-08" db="EMBL/GenBank/DDBJ databases">
        <title>Antarcticibacterium arcticum sp. nov., a bacterium isolated from marine sediment of the Canadian Beaufort Sea.</title>
        <authorList>
            <person name="Lee Y.M."/>
            <person name="Baek K."/>
            <person name="Lee D.-H."/>
            <person name="Shin S.C."/>
            <person name="Jin Y.K."/>
            <person name="Park Y."/>
        </authorList>
    </citation>
    <scope>NUCLEOTIDE SEQUENCE [LARGE SCALE GENOMIC DNA]</scope>
    <source>
        <strain evidence="2 3">PAMC 28998</strain>
    </source>
</reference>
<sequence length="96" mass="10599">MKLYDVLYKDFEDLFVGYSAVAVILSSCLGSAAALVILMNGHDVFQMTQLFLVVVVCMGYNATVLANLKPKIVFNALIISLVVSVLLIAYNVFLRY</sequence>
<feature type="transmembrane region" description="Helical" evidence="1">
    <location>
        <begin position="50"/>
        <end position="66"/>
    </location>
</feature>
<keyword evidence="3" id="KW-1185">Reference proteome</keyword>
<feature type="transmembrane region" description="Helical" evidence="1">
    <location>
        <begin position="72"/>
        <end position="93"/>
    </location>
</feature>
<accession>A0A5B8YJN6</accession>
<dbReference type="PROSITE" id="PS51257">
    <property type="entry name" value="PROKAR_LIPOPROTEIN"/>
    <property type="match status" value="1"/>
</dbReference>
<evidence type="ECO:0000256" key="1">
    <source>
        <dbReference type="SAM" id="Phobius"/>
    </source>
</evidence>
<dbReference type="Proteomes" id="UP000321954">
    <property type="component" value="Chromosome"/>
</dbReference>
<organism evidence="2 3">
    <name type="scientific">Antarcticibacterium arcticum</name>
    <dbReference type="NCBI Taxonomy" id="2585771"/>
    <lineage>
        <taxon>Bacteria</taxon>
        <taxon>Pseudomonadati</taxon>
        <taxon>Bacteroidota</taxon>
        <taxon>Flavobacteriia</taxon>
        <taxon>Flavobacteriales</taxon>
        <taxon>Flavobacteriaceae</taxon>
        <taxon>Antarcticibacterium</taxon>
    </lineage>
</organism>